<dbReference type="Gene3D" id="3.40.50.1820">
    <property type="entry name" value="alpha/beta hydrolase"/>
    <property type="match status" value="1"/>
</dbReference>
<evidence type="ECO:0000256" key="1">
    <source>
        <dbReference type="SAM" id="MobiDB-lite"/>
    </source>
</evidence>
<keyword evidence="4" id="KW-1185">Reference proteome</keyword>
<dbReference type="AlphaFoldDB" id="A0A166DSV6"/>
<gene>
    <name evidence="3" type="ORF">FIBSPDRAFT_896100</name>
</gene>
<feature type="signal peptide" evidence="2">
    <location>
        <begin position="1"/>
        <end position="26"/>
    </location>
</feature>
<accession>A0A166DSV6</accession>
<proteinExistence type="predicted"/>
<dbReference type="OrthoDB" id="408631at2759"/>
<dbReference type="Proteomes" id="UP000076532">
    <property type="component" value="Unassembled WGS sequence"/>
</dbReference>
<feature type="region of interest" description="Disordered" evidence="1">
    <location>
        <begin position="201"/>
        <end position="220"/>
    </location>
</feature>
<reference evidence="3 4" key="1">
    <citation type="journal article" date="2016" name="Mol. Biol. Evol.">
        <title>Comparative Genomics of Early-Diverging Mushroom-Forming Fungi Provides Insights into the Origins of Lignocellulose Decay Capabilities.</title>
        <authorList>
            <person name="Nagy L.G."/>
            <person name="Riley R."/>
            <person name="Tritt A."/>
            <person name="Adam C."/>
            <person name="Daum C."/>
            <person name="Floudas D."/>
            <person name="Sun H."/>
            <person name="Yadav J.S."/>
            <person name="Pangilinan J."/>
            <person name="Larsson K.H."/>
            <person name="Matsuura K."/>
            <person name="Barry K."/>
            <person name="Labutti K."/>
            <person name="Kuo R."/>
            <person name="Ohm R.A."/>
            <person name="Bhattacharya S.S."/>
            <person name="Shirouzu T."/>
            <person name="Yoshinaga Y."/>
            <person name="Martin F.M."/>
            <person name="Grigoriev I.V."/>
            <person name="Hibbett D.S."/>
        </authorList>
    </citation>
    <scope>NUCLEOTIDE SEQUENCE [LARGE SCALE GENOMIC DNA]</scope>
    <source>
        <strain evidence="3 4">CBS 109695</strain>
    </source>
</reference>
<feature type="chain" id="PRO_5007872346" evidence="2">
    <location>
        <begin position="27"/>
        <end position="265"/>
    </location>
</feature>
<dbReference type="EMBL" id="KV417609">
    <property type="protein sequence ID" value="KZP15035.1"/>
    <property type="molecule type" value="Genomic_DNA"/>
</dbReference>
<dbReference type="InterPro" id="IPR029058">
    <property type="entry name" value="AB_hydrolase_fold"/>
</dbReference>
<protein>
    <submittedName>
        <fullName evidence="3">Uncharacterized protein</fullName>
    </submittedName>
</protein>
<organism evidence="3 4">
    <name type="scientific">Athelia psychrophila</name>
    <dbReference type="NCBI Taxonomy" id="1759441"/>
    <lineage>
        <taxon>Eukaryota</taxon>
        <taxon>Fungi</taxon>
        <taxon>Dikarya</taxon>
        <taxon>Basidiomycota</taxon>
        <taxon>Agaricomycotina</taxon>
        <taxon>Agaricomycetes</taxon>
        <taxon>Agaricomycetidae</taxon>
        <taxon>Atheliales</taxon>
        <taxon>Atheliaceae</taxon>
        <taxon>Athelia</taxon>
    </lineage>
</organism>
<evidence type="ECO:0000256" key="2">
    <source>
        <dbReference type="SAM" id="SignalP"/>
    </source>
</evidence>
<dbReference type="STRING" id="436010.A0A166DSV6"/>
<sequence>MEGARDILLWFHGVPLLSLNASSTTATRDHAQATRPWRTRTWNFKYDKGSLQPHFELLEEFALGRIRWNCHMVAHVHGKFLKDDPEELVLEGSVGNIPLSLVRNCDDEDTLFSLDQTHGTFPRRTDADFREWVQDYFPNATVTEIDLILQSYPSDAALGSPFGTGDNNTLYPQHKRIAAFQGDDIFQALVASSFRPSSKTRGPFLTKYRSGDKRDKTSYPVRSTHQTDLLSMYGTGNGTELPRLHHQLFLPNRFKRTYDSRMAAV</sequence>
<evidence type="ECO:0000313" key="3">
    <source>
        <dbReference type="EMBL" id="KZP15035.1"/>
    </source>
</evidence>
<dbReference type="SUPFAM" id="SSF53474">
    <property type="entry name" value="alpha/beta-Hydrolases"/>
    <property type="match status" value="1"/>
</dbReference>
<name>A0A166DSV6_9AGAM</name>
<evidence type="ECO:0000313" key="4">
    <source>
        <dbReference type="Proteomes" id="UP000076532"/>
    </source>
</evidence>
<keyword evidence="2" id="KW-0732">Signal</keyword>